<dbReference type="GO" id="GO:0003824">
    <property type="term" value="F:catalytic activity"/>
    <property type="evidence" value="ECO:0007669"/>
    <property type="project" value="UniProtKB-KW"/>
</dbReference>
<evidence type="ECO:0000256" key="4">
    <source>
        <dbReference type="ARBA" id="ARBA00022491"/>
    </source>
</evidence>
<dbReference type="PANTHER" id="PTHR24567">
    <property type="entry name" value="CRP FAMILY TRANSCRIPTIONAL REGULATORY PROTEIN"/>
    <property type="match status" value="1"/>
</dbReference>
<dbReference type="PROSITE" id="PS51063">
    <property type="entry name" value="HTH_CRP_2"/>
    <property type="match status" value="1"/>
</dbReference>
<protein>
    <recommendedName>
        <fullName evidence="3">CRP-like protein Clp</fullName>
    </recommendedName>
    <alternativeName>
        <fullName evidence="12">Catabolite activation-like protein</fullName>
    </alternativeName>
</protein>
<comment type="caution">
    <text evidence="15">The sequence shown here is derived from an EMBL/GenBank/DDBJ whole genome shotgun (WGS) entry which is preliminary data.</text>
</comment>
<dbReference type="SUPFAM" id="SSF46785">
    <property type="entry name" value="Winged helix' DNA-binding domain"/>
    <property type="match status" value="1"/>
</dbReference>
<keyword evidence="11" id="KW-0804">Transcription</keyword>
<dbReference type="PANTHER" id="PTHR24567:SF68">
    <property type="entry name" value="DNA-BINDING TRANSCRIPTIONAL DUAL REGULATOR CRP"/>
    <property type="match status" value="1"/>
</dbReference>
<evidence type="ECO:0000256" key="12">
    <source>
        <dbReference type="ARBA" id="ARBA00031697"/>
    </source>
</evidence>
<keyword evidence="6" id="KW-0973">c-di-GMP</keyword>
<evidence type="ECO:0000256" key="6">
    <source>
        <dbReference type="ARBA" id="ARBA00022636"/>
    </source>
</evidence>
<dbReference type="EMBL" id="BMFO01000002">
    <property type="protein sequence ID" value="GGF89579.1"/>
    <property type="molecule type" value="Genomic_DNA"/>
</dbReference>
<evidence type="ECO:0000256" key="5">
    <source>
        <dbReference type="ARBA" id="ARBA00022533"/>
    </source>
</evidence>
<evidence type="ECO:0000256" key="1">
    <source>
        <dbReference type="ARBA" id="ARBA00004496"/>
    </source>
</evidence>
<sequence length="231" mass="25807">MNELSIPESVAPLEPISSPMALDRAALAAFLSHTHKRKYRARTDVFRPGEPAKSMFYVVSGSLAILAEESDGRELLLAYVHPGDFIGATGVFYKTRTRSVILRSRSACELAEIGYEQLHQLCESTLAPECPKLMFAIGAQISRRLMETTRKASRLAHLDVANRILRALHDLTREPDALQHADGWQIKVSRQELARITGCSREMAGRVFKQLQEQGLIHARGKTVVVFAKRQ</sequence>
<feature type="domain" description="HTH crp-type" evidence="14">
    <location>
        <begin position="158"/>
        <end position="230"/>
    </location>
</feature>
<dbReference type="GO" id="GO:0005829">
    <property type="term" value="C:cytosol"/>
    <property type="evidence" value="ECO:0007669"/>
    <property type="project" value="TreeGrafter"/>
</dbReference>
<dbReference type="InterPro" id="IPR036390">
    <property type="entry name" value="WH_DNA-bd_sf"/>
</dbReference>
<evidence type="ECO:0000259" key="14">
    <source>
        <dbReference type="PROSITE" id="PS51063"/>
    </source>
</evidence>
<dbReference type="Gene3D" id="2.60.120.10">
    <property type="entry name" value="Jelly Rolls"/>
    <property type="match status" value="1"/>
</dbReference>
<evidence type="ECO:0000256" key="9">
    <source>
        <dbReference type="ARBA" id="ARBA00023125"/>
    </source>
</evidence>
<dbReference type="FunFam" id="1.10.10.10:FF:000006">
    <property type="entry name" value="cAMP-activated global transcriptional regulator CRP"/>
    <property type="match status" value="1"/>
</dbReference>
<keyword evidence="9" id="KW-0238">DNA-binding</keyword>
<dbReference type="GO" id="GO:0003700">
    <property type="term" value="F:DNA-binding transcription factor activity"/>
    <property type="evidence" value="ECO:0007669"/>
    <property type="project" value="TreeGrafter"/>
</dbReference>
<dbReference type="InterPro" id="IPR000595">
    <property type="entry name" value="cNMP-bd_dom"/>
</dbReference>
<keyword evidence="16" id="KW-1185">Reference proteome</keyword>
<dbReference type="SMART" id="SM00419">
    <property type="entry name" value="HTH_CRP"/>
    <property type="match status" value="1"/>
</dbReference>
<evidence type="ECO:0000256" key="7">
    <source>
        <dbReference type="ARBA" id="ARBA00023015"/>
    </source>
</evidence>
<dbReference type="InterPro" id="IPR050397">
    <property type="entry name" value="Env_Response_Regulators"/>
</dbReference>
<evidence type="ECO:0000256" key="2">
    <source>
        <dbReference type="ARBA" id="ARBA00011738"/>
    </source>
</evidence>
<evidence type="ECO:0000256" key="8">
    <source>
        <dbReference type="ARBA" id="ARBA00023026"/>
    </source>
</evidence>
<dbReference type="PRINTS" id="PR00034">
    <property type="entry name" value="HTHCRP"/>
</dbReference>
<organism evidence="15 16">
    <name type="scientific">Arenimonas maotaiensis</name>
    <dbReference type="NCBI Taxonomy" id="1446479"/>
    <lineage>
        <taxon>Bacteria</taxon>
        <taxon>Pseudomonadati</taxon>
        <taxon>Pseudomonadota</taxon>
        <taxon>Gammaproteobacteria</taxon>
        <taxon>Lysobacterales</taxon>
        <taxon>Lysobacteraceae</taxon>
        <taxon>Arenimonas</taxon>
    </lineage>
</organism>
<keyword evidence="5" id="KW-0021">Allosteric enzyme</keyword>
<evidence type="ECO:0000256" key="3">
    <source>
        <dbReference type="ARBA" id="ARBA00020769"/>
    </source>
</evidence>
<evidence type="ECO:0000313" key="15">
    <source>
        <dbReference type="EMBL" id="GGF89579.1"/>
    </source>
</evidence>
<evidence type="ECO:0000313" key="16">
    <source>
        <dbReference type="Proteomes" id="UP000632858"/>
    </source>
</evidence>
<comment type="subunit">
    <text evidence="2">Homodimer.</text>
</comment>
<proteinExistence type="predicted"/>
<keyword evidence="4" id="KW-0678">Repressor</keyword>
<dbReference type="CDD" id="cd00038">
    <property type="entry name" value="CAP_ED"/>
    <property type="match status" value="1"/>
</dbReference>
<dbReference type="Pfam" id="PF00325">
    <property type="entry name" value="Crp"/>
    <property type="match status" value="1"/>
</dbReference>
<reference evidence="15" key="2">
    <citation type="submission" date="2020-09" db="EMBL/GenBank/DDBJ databases">
        <authorList>
            <person name="Sun Q."/>
            <person name="Zhou Y."/>
        </authorList>
    </citation>
    <scope>NUCLEOTIDE SEQUENCE</scope>
    <source>
        <strain evidence="15">CGMCC 1.12726</strain>
    </source>
</reference>
<dbReference type="Pfam" id="PF00027">
    <property type="entry name" value="cNMP_binding"/>
    <property type="match status" value="1"/>
</dbReference>
<feature type="domain" description="Cyclic nucleotide-binding" evidence="13">
    <location>
        <begin position="22"/>
        <end position="121"/>
    </location>
</feature>
<dbReference type="Gene3D" id="1.10.10.10">
    <property type="entry name" value="Winged helix-like DNA-binding domain superfamily/Winged helix DNA-binding domain"/>
    <property type="match status" value="1"/>
</dbReference>
<evidence type="ECO:0000259" key="13">
    <source>
        <dbReference type="PROSITE" id="PS50042"/>
    </source>
</evidence>
<dbReference type="PROSITE" id="PS50042">
    <property type="entry name" value="CNMP_BINDING_3"/>
    <property type="match status" value="1"/>
</dbReference>
<name>A0A917CKJ3_9GAMM</name>
<dbReference type="NCBIfam" id="NF008732">
    <property type="entry name" value="PRK11753.1"/>
    <property type="match status" value="1"/>
</dbReference>
<dbReference type="SMART" id="SM00100">
    <property type="entry name" value="cNMP"/>
    <property type="match status" value="1"/>
</dbReference>
<dbReference type="AlphaFoldDB" id="A0A917CKJ3"/>
<evidence type="ECO:0000256" key="11">
    <source>
        <dbReference type="ARBA" id="ARBA00023163"/>
    </source>
</evidence>
<dbReference type="InterPro" id="IPR014710">
    <property type="entry name" value="RmlC-like_jellyroll"/>
</dbReference>
<keyword evidence="7" id="KW-0805">Transcription regulation</keyword>
<keyword evidence="8" id="KW-0843">Virulence</keyword>
<keyword evidence="10" id="KW-0010">Activator</keyword>
<dbReference type="InterPro" id="IPR012318">
    <property type="entry name" value="HTH_CRP"/>
</dbReference>
<dbReference type="SUPFAM" id="SSF51206">
    <property type="entry name" value="cAMP-binding domain-like"/>
    <property type="match status" value="1"/>
</dbReference>
<accession>A0A917CKJ3</accession>
<evidence type="ECO:0000256" key="10">
    <source>
        <dbReference type="ARBA" id="ARBA00023159"/>
    </source>
</evidence>
<dbReference type="Proteomes" id="UP000632858">
    <property type="component" value="Unassembled WGS sequence"/>
</dbReference>
<dbReference type="RefSeq" id="WP_188448301.1">
    <property type="nucleotide sequence ID" value="NZ_BMFO01000002.1"/>
</dbReference>
<gene>
    <name evidence="15" type="primary">clp</name>
    <name evidence="15" type="ORF">GCM10010960_09290</name>
</gene>
<dbReference type="InterPro" id="IPR036388">
    <property type="entry name" value="WH-like_DNA-bd_sf"/>
</dbReference>
<reference evidence="15" key="1">
    <citation type="journal article" date="2014" name="Int. J. Syst. Evol. Microbiol.">
        <title>Complete genome sequence of Corynebacterium casei LMG S-19264T (=DSM 44701T), isolated from a smear-ripened cheese.</title>
        <authorList>
            <consortium name="US DOE Joint Genome Institute (JGI-PGF)"/>
            <person name="Walter F."/>
            <person name="Albersmeier A."/>
            <person name="Kalinowski J."/>
            <person name="Ruckert C."/>
        </authorList>
    </citation>
    <scope>NUCLEOTIDE SEQUENCE</scope>
    <source>
        <strain evidence="15">CGMCC 1.12726</strain>
    </source>
</reference>
<dbReference type="InterPro" id="IPR018490">
    <property type="entry name" value="cNMP-bd_dom_sf"/>
</dbReference>
<dbReference type="GO" id="GO:0003677">
    <property type="term" value="F:DNA binding"/>
    <property type="evidence" value="ECO:0007669"/>
    <property type="project" value="UniProtKB-KW"/>
</dbReference>
<comment type="subcellular location">
    <subcellularLocation>
        <location evidence="1">Cytoplasm</location>
    </subcellularLocation>
</comment>